<dbReference type="PANTHER" id="PTHR48081:SF8">
    <property type="entry name" value="ALPHA_BETA HYDROLASE FOLD-3 DOMAIN-CONTAINING PROTEIN-RELATED"/>
    <property type="match status" value="1"/>
</dbReference>
<evidence type="ECO:0000259" key="2">
    <source>
        <dbReference type="Pfam" id="PF07859"/>
    </source>
</evidence>
<proteinExistence type="predicted"/>
<dbReference type="InterPro" id="IPR013094">
    <property type="entry name" value="AB_hydrolase_3"/>
</dbReference>
<protein>
    <recommendedName>
        <fullName evidence="2">Alpha/beta hydrolase fold-3 domain-containing protein</fullName>
    </recommendedName>
</protein>
<dbReference type="RefSeq" id="WP_235807235.1">
    <property type="nucleotide sequence ID" value="NZ_AYZE01000014.1"/>
</dbReference>
<keyword evidence="4" id="KW-1185">Reference proteome</keyword>
<dbReference type="STRING" id="1423729.FC80_GL000584"/>
<keyword evidence="1" id="KW-0378">Hydrolase</keyword>
<reference evidence="3 4" key="1">
    <citation type="journal article" date="2015" name="Genome Announc.">
        <title>Expanding the biotechnology potential of lactobacilli through comparative genomics of 213 strains and associated genera.</title>
        <authorList>
            <person name="Sun Z."/>
            <person name="Harris H.M."/>
            <person name="McCann A."/>
            <person name="Guo C."/>
            <person name="Argimon S."/>
            <person name="Zhang W."/>
            <person name="Yang X."/>
            <person name="Jeffery I.B."/>
            <person name="Cooney J.C."/>
            <person name="Kagawa T.F."/>
            <person name="Liu W."/>
            <person name="Song Y."/>
            <person name="Salvetti E."/>
            <person name="Wrobel A."/>
            <person name="Rasinkangas P."/>
            <person name="Parkhill J."/>
            <person name="Rea M.C."/>
            <person name="O'Sullivan O."/>
            <person name="Ritari J."/>
            <person name="Douillard F.P."/>
            <person name="Paul Ross R."/>
            <person name="Yang R."/>
            <person name="Briner A.E."/>
            <person name="Felis G.E."/>
            <person name="de Vos W.M."/>
            <person name="Barrangou R."/>
            <person name="Klaenhammer T.R."/>
            <person name="Caufield P.W."/>
            <person name="Cui Y."/>
            <person name="Zhang H."/>
            <person name="O'Toole P.W."/>
        </authorList>
    </citation>
    <scope>NUCLEOTIDE SEQUENCE [LARGE SCALE GENOMIC DNA]</scope>
    <source>
        <strain evidence="3 4">DSM 21116</strain>
    </source>
</reference>
<evidence type="ECO:0000256" key="1">
    <source>
        <dbReference type="ARBA" id="ARBA00022801"/>
    </source>
</evidence>
<evidence type="ECO:0000313" key="3">
    <source>
        <dbReference type="EMBL" id="KRM90595.1"/>
    </source>
</evidence>
<dbReference type="InterPro" id="IPR050300">
    <property type="entry name" value="GDXG_lipolytic_enzyme"/>
</dbReference>
<dbReference type="Proteomes" id="UP000051131">
    <property type="component" value="Unassembled WGS sequence"/>
</dbReference>
<dbReference type="EMBL" id="AYZE01000014">
    <property type="protein sequence ID" value="KRM90595.1"/>
    <property type="molecule type" value="Genomic_DNA"/>
</dbReference>
<dbReference type="PATRIC" id="fig|1423729.3.peg.590"/>
<dbReference type="AlphaFoldDB" id="A0A0R2CSD3"/>
<dbReference type="Gene3D" id="3.40.50.1820">
    <property type="entry name" value="alpha/beta hydrolase"/>
    <property type="match status" value="1"/>
</dbReference>
<evidence type="ECO:0000313" key="4">
    <source>
        <dbReference type="Proteomes" id="UP000051131"/>
    </source>
</evidence>
<feature type="domain" description="Alpha/beta hydrolase fold-3" evidence="2">
    <location>
        <begin position="98"/>
        <end position="297"/>
    </location>
</feature>
<dbReference type="Pfam" id="PF07859">
    <property type="entry name" value="Abhydrolase_3"/>
    <property type="match status" value="1"/>
</dbReference>
<gene>
    <name evidence="3" type="ORF">FC80_GL000584</name>
</gene>
<accession>A0A0R2CSD3</accession>
<organism evidence="3 4">
    <name type="scientific">Liquorilactobacillus cacaonum DSM 21116</name>
    <dbReference type="NCBI Taxonomy" id="1423729"/>
    <lineage>
        <taxon>Bacteria</taxon>
        <taxon>Bacillati</taxon>
        <taxon>Bacillota</taxon>
        <taxon>Bacilli</taxon>
        <taxon>Lactobacillales</taxon>
        <taxon>Lactobacillaceae</taxon>
        <taxon>Liquorilactobacillus</taxon>
    </lineage>
</organism>
<name>A0A0R2CSD3_9LACO</name>
<comment type="caution">
    <text evidence="3">The sequence shown here is derived from an EMBL/GenBank/DDBJ whole genome shotgun (WGS) entry which is preliminary data.</text>
</comment>
<dbReference type="SUPFAM" id="SSF53474">
    <property type="entry name" value="alpha/beta-Hydrolases"/>
    <property type="match status" value="1"/>
</dbReference>
<dbReference type="InterPro" id="IPR029058">
    <property type="entry name" value="AB_hydrolase_fold"/>
</dbReference>
<dbReference type="PANTHER" id="PTHR48081">
    <property type="entry name" value="AB HYDROLASE SUPERFAMILY PROTEIN C4A8.06C"/>
    <property type="match status" value="1"/>
</dbReference>
<sequence>MIKKIFVSSIVASSVYLKYQSIKKKRSIQSIIFELGIKNFWHGLDARTAIKFEKMNRESYMAYELPQKVENNLGFEWLDERKQVLKRDGIVSPVRKVIFYIHGVTFCQHPTDLQYKFVTKIADRVCASIVMPVYPKAPAKNVDDALSMIMRSYQELLSSYAGKSENIIILGDALGGGLAISLLEQLRDAQISLPKQAILLSPWLDASLTNPAIEDISERDSVLNLDELHLEATYYAGDEELKSPVVSPIYGELDNLPNITIFGGTEEILYPDMKIFTEKVKENVELFTYKGMFHLFQLFPLPESKRVIEQITDLIQYN</sequence>
<dbReference type="GO" id="GO:0016787">
    <property type="term" value="F:hydrolase activity"/>
    <property type="evidence" value="ECO:0007669"/>
    <property type="project" value="UniProtKB-KW"/>
</dbReference>